<keyword evidence="5 10" id="KW-0276">Fatty acid metabolism</keyword>
<reference evidence="11 12" key="1">
    <citation type="journal article" date="2018" name="Mol. Biol. Evol.">
        <title>Analysis of the draft genome of the red seaweed Gracilariopsis chorda provides insights into genome size evolution in Rhodophyta.</title>
        <authorList>
            <person name="Lee J."/>
            <person name="Yang E.C."/>
            <person name="Graf L."/>
            <person name="Yang J.H."/>
            <person name="Qiu H."/>
            <person name="Zel Zion U."/>
            <person name="Chan C.X."/>
            <person name="Stephens T.G."/>
            <person name="Weber A.P.M."/>
            <person name="Boo G.H."/>
            <person name="Boo S.M."/>
            <person name="Kim K.M."/>
            <person name="Shin Y."/>
            <person name="Jung M."/>
            <person name="Lee S.J."/>
            <person name="Yim H.S."/>
            <person name="Lee J.H."/>
            <person name="Bhattacharya D."/>
            <person name="Yoon H.S."/>
        </authorList>
    </citation>
    <scope>NUCLEOTIDE SEQUENCE [LARGE SCALE GENOMIC DNA]</scope>
    <source>
        <strain evidence="11 12">SKKU-2015</strain>
        <tissue evidence="11">Whole body</tissue>
    </source>
</reference>
<evidence type="ECO:0000256" key="2">
    <source>
        <dbReference type="ARBA" id="ARBA00022516"/>
    </source>
</evidence>
<dbReference type="Proteomes" id="UP000247409">
    <property type="component" value="Unassembled WGS sequence"/>
</dbReference>
<feature type="transmembrane region" description="Helical" evidence="10">
    <location>
        <begin position="80"/>
        <end position="101"/>
    </location>
</feature>
<evidence type="ECO:0000313" key="11">
    <source>
        <dbReference type="EMBL" id="PXF40083.1"/>
    </source>
</evidence>
<dbReference type="GO" id="GO:0034625">
    <property type="term" value="P:fatty acid elongation, monounsaturated fatty acid"/>
    <property type="evidence" value="ECO:0007669"/>
    <property type="project" value="TreeGrafter"/>
</dbReference>
<evidence type="ECO:0000256" key="8">
    <source>
        <dbReference type="ARBA" id="ARBA00023136"/>
    </source>
</evidence>
<dbReference type="GO" id="GO:0030148">
    <property type="term" value="P:sphingolipid biosynthetic process"/>
    <property type="evidence" value="ECO:0007669"/>
    <property type="project" value="TreeGrafter"/>
</dbReference>
<comment type="catalytic activity">
    <reaction evidence="10">
        <text>an acyl-CoA + malonyl-CoA + H(+) = a 3-oxoacyl-CoA + CO2 + CoA</text>
        <dbReference type="Rhea" id="RHEA:50252"/>
        <dbReference type="ChEBI" id="CHEBI:15378"/>
        <dbReference type="ChEBI" id="CHEBI:16526"/>
        <dbReference type="ChEBI" id="CHEBI:57287"/>
        <dbReference type="ChEBI" id="CHEBI:57384"/>
        <dbReference type="ChEBI" id="CHEBI:58342"/>
        <dbReference type="ChEBI" id="CHEBI:90726"/>
    </reaction>
    <physiologicalReaction direction="left-to-right" evidence="10">
        <dbReference type="Rhea" id="RHEA:50253"/>
    </physiologicalReaction>
</comment>
<evidence type="ECO:0000256" key="1">
    <source>
        <dbReference type="ARBA" id="ARBA00004141"/>
    </source>
</evidence>
<dbReference type="EMBL" id="NBIV01000360">
    <property type="protein sequence ID" value="PXF40083.1"/>
    <property type="molecule type" value="Genomic_DNA"/>
</dbReference>
<keyword evidence="6 10" id="KW-1133">Transmembrane helix</keyword>
<evidence type="ECO:0000256" key="4">
    <source>
        <dbReference type="ARBA" id="ARBA00022692"/>
    </source>
</evidence>
<keyword evidence="7 10" id="KW-0443">Lipid metabolism</keyword>
<dbReference type="GO" id="GO:0042761">
    <property type="term" value="P:very long-chain fatty acid biosynthetic process"/>
    <property type="evidence" value="ECO:0007669"/>
    <property type="project" value="TreeGrafter"/>
</dbReference>
<evidence type="ECO:0000256" key="9">
    <source>
        <dbReference type="ARBA" id="ARBA00023160"/>
    </source>
</evidence>
<dbReference type="GO" id="GO:0034626">
    <property type="term" value="P:fatty acid elongation, polyunsaturated fatty acid"/>
    <property type="evidence" value="ECO:0007669"/>
    <property type="project" value="TreeGrafter"/>
</dbReference>
<evidence type="ECO:0000256" key="6">
    <source>
        <dbReference type="ARBA" id="ARBA00022989"/>
    </source>
</evidence>
<evidence type="ECO:0000313" key="12">
    <source>
        <dbReference type="Proteomes" id="UP000247409"/>
    </source>
</evidence>
<comment type="subcellular location">
    <subcellularLocation>
        <location evidence="1">Membrane</location>
        <topology evidence="1">Multi-pass membrane protein</topology>
    </subcellularLocation>
</comment>
<dbReference type="PANTHER" id="PTHR11157:SF126">
    <property type="entry name" value="ELONGATION OF VERY LONG CHAIN FATTY ACIDS PROTEIN"/>
    <property type="match status" value="1"/>
</dbReference>
<dbReference type="STRING" id="448386.A0A2V3IDC8"/>
<gene>
    <name evidence="11" type="ORF">BWQ96_10209</name>
</gene>
<protein>
    <recommendedName>
        <fullName evidence="10">Elongation of fatty acids protein</fullName>
        <ecNumber evidence="10">2.3.1.-</ecNumber>
    </recommendedName>
</protein>
<keyword evidence="3 10" id="KW-0808">Transferase</keyword>
<keyword evidence="2 10" id="KW-0444">Lipid biosynthesis</keyword>
<evidence type="ECO:0000256" key="3">
    <source>
        <dbReference type="ARBA" id="ARBA00022679"/>
    </source>
</evidence>
<keyword evidence="9 10" id="KW-0275">Fatty acid biosynthesis</keyword>
<proteinExistence type="inferred from homology"/>
<name>A0A2V3IDC8_9FLOR</name>
<feature type="transmembrane region" description="Helical" evidence="10">
    <location>
        <begin position="156"/>
        <end position="177"/>
    </location>
</feature>
<feature type="transmembrane region" description="Helical" evidence="10">
    <location>
        <begin position="243"/>
        <end position="261"/>
    </location>
</feature>
<sequence>MAANLTDPLIARHPDVFPLAPTVQQLHDLLAPFSVVDRYTQPFQQKLAPYTAQFDAHYESYFGPIHPLSTKFPLIQPHKAAFFGLLYLALVTIIMPVFRAASFKLSLKPVMRVYNAFMVVLSSYMCVQAILLASASNSSLFCVPMAAGQAGEHMAQLVWIFTYSKVIEFLDTVFMVFEARYRQVSFLHVYHHLTILAYWFTILWMAPGSDAYFSLAGNSFIHVLMYGYYLLASFGYSPWWKYYITKMQIFQFCCFCVQSVYVGYVMTESRCSFPNVLSRGLLWYMLTLIALFLHFLLTNSKSKKSQSAKTKTT</sequence>
<dbReference type="GO" id="GO:0019367">
    <property type="term" value="P:fatty acid elongation, saturated fatty acid"/>
    <property type="evidence" value="ECO:0007669"/>
    <property type="project" value="TreeGrafter"/>
</dbReference>
<keyword evidence="12" id="KW-1185">Reference proteome</keyword>
<keyword evidence="8 10" id="KW-0472">Membrane</keyword>
<dbReference type="GO" id="GO:0005789">
    <property type="term" value="C:endoplasmic reticulum membrane"/>
    <property type="evidence" value="ECO:0007669"/>
    <property type="project" value="TreeGrafter"/>
</dbReference>
<dbReference type="Pfam" id="PF01151">
    <property type="entry name" value="ELO"/>
    <property type="match status" value="1"/>
</dbReference>
<dbReference type="OrthoDB" id="434092at2759"/>
<dbReference type="AlphaFoldDB" id="A0A2V3IDC8"/>
<feature type="transmembrane region" description="Helical" evidence="10">
    <location>
        <begin position="113"/>
        <end position="136"/>
    </location>
</feature>
<dbReference type="GO" id="GO:0009922">
    <property type="term" value="F:fatty acid elongase activity"/>
    <property type="evidence" value="ECO:0007669"/>
    <property type="project" value="InterPro"/>
</dbReference>
<evidence type="ECO:0000256" key="10">
    <source>
        <dbReference type="RuleBase" id="RU361115"/>
    </source>
</evidence>
<dbReference type="PROSITE" id="PS01188">
    <property type="entry name" value="ELO"/>
    <property type="match status" value="1"/>
</dbReference>
<evidence type="ECO:0000256" key="5">
    <source>
        <dbReference type="ARBA" id="ARBA00022832"/>
    </source>
</evidence>
<dbReference type="InterPro" id="IPR030457">
    <property type="entry name" value="ELO_CS"/>
</dbReference>
<comment type="caution">
    <text evidence="11">The sequence shown here is derived from an EMBL/GenBank/DDBJ whole genome shotgun (WGS) entry which is preliminary data.</text>
</comment>
<feature type="transmembrane region" description="Helical" evidence="10">
    <location>
        <begin position="189"/>
        <end position="206"/>
    </location>
</feature>
<comment type="similarity">
    <text evidence="10">Belongs to the ELO family.</text>
</comment>
<keyword evidence="4 10" id="KW-0812">Transmembrane</keyword>
<feature type="transmembrane region" description="Helical" evidence="10">
    <location>
        <begin position="281"/>
        <end position="297"/>
    </location>
</feature>
<accession>A0A2V3IDC8</accession>
<dbReference type="PANTHER" id="PTHR11157">
    <property type="entry name" value="FATTY ACID ACYL TRANSFERASE-RELATED"/>
    <property type="match status" value="1"/>
</dbReference>
<dbReference type="EC" id="2.3.1.-" evidence="10"/>
<dbReference type="InterPro" id="IPR002076">
    <property type="entry name" value="ELO_fam"/>
</dbReference>
<evidence type="ECO:0000256" key="7">
    <source>
        <dbReference type="ARBA" id="ARBA00023098"/>
    </source>
</evidence>
<organism evidence="11 12">
    <name type="scientific">Gracilariopsis chorda</name>
    <dbReference type="NCBI Taxonomy" id="448386"/>
    <lineage>
        <taxon>Eukaryota</taxon>
        <taxon>Rhodophyta</taxon>
        <taxon>Florideophyceae</taxon>
        <taxon>Rhodymeniophycidae</taxon>
        <taxon>Gracilariales</taxon>
        <taxon>Gracilariaceae</taxon>
        <taxon>Gracilariopsis</taxon>
    </lineage>
</organism>